<comment type="caution">
    <text evidence="2">The sequence shown here is derived from an EMBL/GenBank/DDBJ whole genome shotgun (WGS) entry which is preliminary data.</text>
</comment>
<reference evidence="2" key="1">
    <citation type="journal article" date="2007" name="Int. J. Syst. Evol. Microbiol.">
        <title>Luteimonas composti sp. nov., a moderately thermophilic bacterium isolated from food waste.</title>
        <authorList>
            <person name="Young C.C."/>
            <person name="Kampfer P."/>
            <person name="Chen W.M."/>
            <person name="Yen W.S."/>
            <person name="Arun A.B."/>
            <person name="Lai W.A."/>
            <person name="Shen F.T."/>
            <person name="Rekha P.D."/>
            <person name="Lin K.Y."/>
            <person name="Chou J.H."/>
        </authorList>
    </citation>
    <scope>NUCLEOTIDE SEQUENCE</scope>
    <source>
        <strain evidence="2">CC-YY355</strain>
    </source>
</reference>
<evidence type="ECO:0000256" key="1">
    <source>
        <dbReference type="SAM" id="SignalP"/>
    </source>
</evidence>
<dbReference type="RefSeq" id="WP_280943342.1">
    <property type="nucleotide sequence ID" value="NZ_JARYGX010000023.1"/>
</dbReference>
<evidence type="ECO:0000313" key="2">
    <source>
        <dbReference type="EMBL" id="MDH7454138.1"/>
    </source>
</evidence>
<evidence type="ECO:0000313" key="3">
    <source>
        <dbReference type="Proteomes" id="UP001160550"/>
    </source>
</evidence>
<feature type="signal peptide" evidence="1">
    <location>
        <begin position="1"/>
        <end position="23"/>
    </location>
</feature>
<protein>
    <recommendedName>
        <fullName evidence="4">Secreted protein</fullName>
    </recommendedName>
</protein>
<dbReference type="Proteomes" id="UP001160550">
    <property type="component" value="Unassembled WGS sequence"/>
</dbReference>
<reference evidence="2" key="2">
    <citation type="submission" date="2023-04" db="EMBL/GenBank/DDBJ databases">
        <authorList>
            <person name="Sun J.-Q."/>
        </authorList>
    </citation>
    <scope>NUCLEOTIDE SEQUENCE</scope>
    <source>
        <strain evidence="2">CC-YY355</strain>
    </source>
</reference>
<name>A0ABT6MVN2_9GAMM</name>
<feature type="chain" id="PRO_5046076355" description="Secreted protein" evidence="1">
    <location>
        <begin position="24"/>
        <end position="159"/>
    </location>
</feature>
<dbReference type="EMBL" id="JARYGX010000023">
    <property type="protein sequence ID" value="MDH7454138.1"/>
    <property type="molecule type" value="Genomic_DNA"/>
</dbReference>
<evidence type="ECO:0008006" key="4">
    <source>
        <dbReference type="Google" id="ProtNLM"/>
    </source>
</evidence>
<keyword evidence="1" id="KW-0732">Signal</keyword>
<organism evidence="2 3">
    <name type="scientific">Luteimonas composti</name>
    <dbReference type="NCBI Taxonomy" id="398257"/>
    <lineage>
        <taxon>Bacteria</taxon>
        <taxon>Pseudomonadati</taxon>
        <taxon>Pseudomonadota</taxon>
        <taxon>Gammaproteobacteria</taxon>
        <taxon>Lysobacterales</taxon>
        <taxon>Lysobacteraceae</taxon>
        <taxon>Luteimonas</taxon>
    </lineage>
</organism>
<sequence length="159" mass="17506">MTPIRMLAIGLLACLLPLGPAAAADPGYGDATEYFQTDAQYEAWFELTRGLRRDFDWICGDTFCEGEYTNIQPLRFRCSAHRGSGRIGMCVWTFAASHEEIAQTTGRIGVQRAFWQCRTPLAAGTTIDQLLAALAVDEPLYAPLPGLRQTVMDGLIDCL</sequence>
<gene>
    <name evidence="2" type="ORF">QF205_13810</name>
</gene>
<proteinExistence type="predicted"/>
<keyword evidence="3" id="KW-1185">Reference proteome</keyword>
<accession>A0ABT6MVN2</accession>